<proteinExistence type="predicted"/>
<sequence length="75" mass="8175">MEQAHAAIERAGIAMQMFEVALVSNHEGFKMIIGPAYLQAMGGMIEEGRYDNATAKAPDFDTPAERFHQFVASTG</sequence>
<evidence type="ECO:0000313" key="2">
    <source>
        <dbReference type="Proteomes" id="UP000217994"/>
    </source>
</evidence>
<dbReference type="AlphaFoldDB" id="A0A2A4FNI3"/>
<protein>
    <submittedName>
        <fullName evidence="1">Uncharacterized protein</fullName>
    </submittedName>
</protein>
<comment type="caution">
    <text evidence="1">The sequence shown here is derived from an EMBL/GenBank/DDBJ whole genome shotgun (WGS) entry which is preliminary data.</text>
</comment>
<gene>
    <name evidence="1" type="ORF">BZL54_01370</name>
</gene>
<reference evidence="1 2" key="1">
    <citation type="submission" date="2017-01" db="EMBL/GenBank/DDBJ databases">
        <title>Whole-Genome Shotgun Sequencing of Two beta-Proteobacterial Species in Search of the Bulgecin Biosynthetic Cluster.</title>
        <authorList>
            <person name="Horsman M.E."/>
            <person name="Marous D.R."/>
            <person name="Li R."/>
            <person name="Oliver R.A."/>
            <person name="Byun B."/>
            <person name="Emrich S.J."/>
            <person name="Boggess B."/>
            <person name="Townsend C.A."/>
            <person name="Mobashery S."/>
        </authorList>
    </citation>
    <scope>NUCLEOTIDE SEQUENCE [LARGE SCALE GENOMIC DNA]</scope>
    <source>
        <strain evidence="1 2">ATCC 31433</strain>
    </source>
</reference>
<organism evidence="1 2">
    <name type="scientific">Burkholderia ubonensis subsp. mesacidophila</name>
    <dbReference type="NCBI Taxonomy" id="265293"/>
    <lineage>
        <taxon>Bacteria</taxon>
        <taxon>Pseudomonadati</taxon>
        <taxon>Pseudomonadota</taxon>
        <taxon>Betaproteobacteria</taxon>
        <taxon>Burkholderiales</taxon>
        <taxon>Burkholderiaceae</taxon>
        <taxon>Burkholderia</taxon>
        <taxon>Burkholderia cepacia complex</taxon>
    </lineage>
</organism>
<dbReference type="RefSeq" id="WP_084907674.1">
    <property type="nucleotide sequence ID" value="NZ_CP020738.1"/>
</dbReference>
<dbReference type="GeneID" id="69004740"/>
<accession>A0A2A4FNI3</accession>
<name>A0A2A4FNI3_9BURK</name>
<dbReference type="EMBL" id="MTZU01000004">
    <property type="protein sequence ID" value="PCE34242.1"/>
    <property type="molecule type" value="Genomic_DNA"/>
</dbReference>
<dbReference type="Proteomes" id="UP000217994">
    <property type="component" value="Unassembled WGS sequence"/>
</dbReference>
<evidence type="ECO:0000313" key="1">
    <source>
        <dbReference type="EMBL" id="PCE34242.1"/>
    </source>
</evidence>